<feature type="compositionally biased region" description="Pro residues" evidence="1">
    <location>
        <begin position="23"/>
        <end position="44"/>
    </location>
</feature>
<dbReference type="InterPro" id="IPR014718">
    <property type="entry name" value="GH-type_carb-bd"/>
</dbReference>
<dbReference type="FunFam" id="1.20.1050.60:FF:000001">
    <property type="entry name" value="Putative alpha-1,2-mannosidase"/>
    <property type="match status" value="1"/>
</dbReference>
<dbReference type="GO" id="GO:0006516">
    <property type="term" value="P:glycoprotein catabolic process"/>
    <property type="evidence" value="ECO:0007669"/>
    <property type="project" value="TreeGrafter"/>
</dbReference>
<dbReference type="PANTHER" id="PTHR12143">
    <property type="entry name" value="PEPTIDE N-GLYCANASE PNGASE -RELATED"/>
    <property type="match status" value="1"/>
</dbReference>
<comment type="caution">
    <text evidence="4">The sequence shown here is derived from an EMBL/GenBank/DDBJ whole genome shotgun (WGS) entry which is preliminary data.</text>
</comment>
<dbReference type="GO" id="GO:0005829">
    <property type="term" value="C:cytosol"/>
    <property type="evidence" value="ECO:0007669"/>
    <property type="project" value="TreeGrafter"/>
</dbReference>
<accession>A0A438M5P6</accession>
<evidence type="ECO:0000256" key="1">
    <source>
        <dbReference type="SAM" id="MobiDB-lite"/>
    </source>
</evidence>
<gene>
    <name evidence="4" type="ORF">EDD27_3432</name>
</gene>
<evidence type="ECO:0000259" key="3">
    <source>
        <dbReference type="PROSITE" id="PS50022"/>
    </source>
</evidence>
<dbReference type="InterPro" id="IPR013783">
    <property type="entry name" value="Ig-like_fold"/>
</dbReference>
<dbReference type="InterPro" id="IPR005887">
    <property type="entry name" value="GH92_a_mannosidase_put"/>
</dbReference>
<dbReference type="Pfam" id="PF00754">
    <property type="entry name" value="F5_F8_type_C"/>
    <property type="match status" value="1"/>
</dbReference>
<dbReference type="Gene3D" id="2.70.98.10">
    <property type="match status" value="1"/>
</dbReference>
<dbReference type="RefSeq" id="WP_206641454.1">
    <property type="nucleotide sequence ID" value="NZ_SAUN01000001.1"/>
</dbReference>
<dbReference type="EMBL" id="SAUN01000001">
    <property type="protein sequence ID" value="RVX40981.1"/>
    <property type="molecule type" value="Genomic_DNA"/>
</dbReference>
<dbReference type="InterPro" id="IPR041371">
    <property type="entry name" value="GH92_N"/>
</dbReference>
<dbReference type="InterPro" id="IPR008979">
    <property type="entry name" value="Galactose-bd-like_sf"/>
</dbReference>
<dbReference type="InterPro" id="IPR050883">
    <property type="entry name" value="PNGase"/>
</dbReference>
<reference evidence="4 5" key="1">
    <citation type="submission" date="2019-01" db="EMBL/GenBank/DDBJ databases">
        <title>Sequencing the genomes of 1000 actinobacteria strains.</title>
        <authorList>
            <person name="Klenk H.-P."/>
        </authorList>
    </citation>
    <scope>NUCLEOTIDE SEQUENCE [LARGE SCALE GENOMIC DNA]</scope>
    <source>
        <strain evidence="4 5">DSM 43925</strain>
    </source>
</reference>
<dbReference type="Proteomes" id="UP000284824">
    <property type="component" value="Unassembled WGS sequence"/>
</dbReference>
<dbReference type="GO" id="GO:0030246">
    <property type="term" value="F:carbohydrate binding"/>
    <property type="evidence" value="ECO:0007669"/>
    <property type="project" value="InterPro"/>
</dbReference>
<protein>
    <submittedName>
        <fullName evidence="4">Putative alpha-1,2-mannosidase</fullName>
    </submittedName>
</protein>
<dbReference type="FunFam" id="3.30.2080.10:FF:000001">
    <property type="entry name" value="Alpha-1,2-mannosidase subfamily"/>
    <property type="match status" value="1"/>
</dbReference>
<dbReference type="Gene3D" id="2.60.120.260">
    <property type="entry name" value="Galactose-binding domain-like"/>
    <property type="match status" value="2"/>
</dbReference>
<dbReference type="PROSITE" id="PS50022">
    <property type="entry name" value="FA58C_3"/>
    <property type="match status" value="1"/>
</dbReference>
<dbReference type="Gene3D" id="3.30.2080.10">
    <property type="entry name" value="GH92 mannosidase domain"/>
    <property type="match status" value="1"/>
</dbReference>
<keyword evidence="5" id="KW-1185">Reference proteome</keyword>
<dbReference type="Gene3D" id="2.60.40.10">
    <property type="entry name" value="Immunoglobulins"/>
    <property type="match status" value="1"/>
</dbReference>
<feature type="region of interest" description="Disordered" evidence="1">
    <location>
        <begin position="17"/>
        <end position="115"/>
    </location>
</feature>
<organism evidence="4 5">
    <name type="scientific">Nonomuraea polychroma</name>
    <dbReference type="NCBI Taxonomy" id="46176"/>
    <lineage>
        <taxon>Bacteria</taxon>
        <taxon>Bacillati</taxon>
        <taxon>Actinomycetota</taxon>
        <taxon>Actinomycetes</taxon>
        <taxon>Streptosporangiales</taxon>
        <taxon>Streptosporangiaceae</taxon>
        <taxon>Nonomuraea</taxon>
    </lineage>
</organism>
<feature type="compositionally biased region" description="Polar residues" evidence="1">
    <location>
        <begin position="77"/>
        <end position="92"/>
    </location>
</feature>
<dbReference type="GO" id="GO:0005975">
    <property type="term" value="P:carbohydrate metabolic process"/>
    <property type="evidence" value="ECO:0007669"/>
    <property type="project" value="InterPro"/>
</dbReference>
<dbReference type="NCBIfam" id="TIGR01180">
    <property type="entry name" value="aman2_put"/>
    <property type="match status" value="1"/>
</dbReference>
<feature type="chain" id="PRO_5019176885" evidence="2">
    <location>
        <begin position="20"/>
        <end position="1586"/>
    </location>
</feature>
<dbReference type="InterPro" id="IPR018905">
    <property type="entry name" value="A-galactase_NEW3"/>
</dbReference>
<name>A0A438M5P6_9ACTN</name>
<dbReference type="InterPro" id="IPR012939">
    <property type="entry name" value="Glyco_hydro_92"/>
</dbReference>
<dbReference type="Gene3D" id="1.20.1050.60">
    <property type="entry name" value="alpha-1,2-mannosidase"/>
    <property type="match status" value="1"/>
</dbReference>
<feature type="signal peptide" evidence="2">
    <location>
        <begin position="1"/>
        <end position="19"/>
    </location>
</feature>
<dbReference type="GO" id="GO:0000224">
    <property type="term" value="F:peptide-N4-(N-acetyl-beta-glucosaminyl)asparagine amidase activity"/>
    <property type="evidence" value="ECO:0007669"/>
    <property type="project" value="TreeGrafter"/>
</dbReference>
<dbReference type="Pfam" id="PF17678">
    <property type="entry name" value="Glyco_hydro_92N"/>
    <property type="match status" value="1"/>
</dbReference>
<feature type="region of interest" description="Disordered" evidence="1">
    <location>
        <begin position="176"/>
        <end position="195"/>
    </location>
</feature>
<feature type="domain" description="F5/8 type C" evidence="3">
    <location>
        <begin position="105"/>
        <end position="251"/>
    </location>
</feature>
<evidence type="ECO:0000256" key="2">
    <source>
        <dbReference type="SAM" id="SignalP"/>
    </source>
</evidence>
<dbReference type="InterPro" id="IPR008928">
    <property type="entry name" value="6-hairpin_glycosidase_sf"/>
</dbReference>
<dbReference type="PANTHER" id="PTHR12143:SF43">
    <property type="entry name" value="PUTATIVE-RELATED"/>
    <property type="match status" value="1"/>
</dbReference>
<evidence type="ECO:0000313" key="4">
    <source>
        <dbReference type="EMBL" id="RVX40981.1"/>
    </source>
</evidence>
<feature type="region of interest" description="Disordered" evidence="1">
    <location>
        <begin position="1182"/>
        <end position="1223"/>
    </location>
</feature>
<dbReference type="SUPFAM" id="SSF48208">
    <property type="entry name" value="Six-hairpin glycosidases"/>
    <property type="match status" value="1"/>
</dbReference>
<sequence>MASCAAAALFVSTPAAAFASGPVPNPGPSATPTPGPSYSPPPGPERPEATPPEAELRRSAANGRSLAEAEGAAFYSSLESGDTQPTWTNTAETDAEGSKKAANVTGTTPGGIPGSIADAITEIAASGENTAGGEVKENLADGDTNTKWLVFAGTAWAHYKLSSPVAVVRYALTSANDAPGRDPRDWQLQGSQDGQNWTTLDTRTEETFGARFQRKEYTFANTTAYAYYRLNITRNGGASIVQLAEWELSDGDTSPKPPTDMRSQVGTGPNGGFVSKPRAGFTGLKALQYGGTTTAESGGYSYNKVFEVDIPVAPSTELSYVVFPEFTAADLRYPSTYVSVDLAFDDGSYLSELRATDQHGALLSPRGQGESKTLYADQWNYRQAEIGRVARGKTIKRILVAYDSPAGPAGFRGWVDDIKIVTARKRQPYQASGPRADGVRLSEHVVTTRGTHSTGGFSRGNNFPATAVPHGFNFWTPMTNAGSISWLYEYHRANNAANLPQIQAFTASHEPSPWMGDRQTFQVMPSTAEGTPDPSRTARALPFRHENEVAQPHYYGVTFENGLKSEIAPTDHAAMFRFTFPGDAAKLIFDNVNNNGGLTLDTASGTVSGYSDVRSGLSTGATRMFFYAVFDKPVTGGSMLTGQGRDNVLGYLAFDPGADKVVTMRIASSLISVEQAKHNLQLEIAPSDTFDAVKERAQRAWDAKLGVIEVEGATEDQLVTLYSNLYRLFLYPNSGFENTGTAAAPVYKHAVQSSTTTPASTPKQTGAPVADGKVYVNNGFWDTYRTTWPAYSLLTPEHAAEMAGGFVQQYKDGGWIARWSSPGYADLMVGTSSDVAFADAYLKGVTGFDAKAGYEAAIKNATVAPPTRHVGRKGLSTSQFLGYTSIGSTGEAMSWALDGYINDFGIANMAEALAGRSTGAERKRYLEEHEYFLNRARGYVHMFDPAVDFFQGRNADGTWRNKPKTYDPREWGHDYTETNGWNSAFHVPQDGQGLANLYGGKAGLADKLDRFFATPETATFPGSYGGIIHEMREARDVRMGQYGHSNQPSHHIIYMYNYAGQPWKAQAKVREALSRLYTGSEIGQGYPGDEDNGEMSAWQIFGALGFYPLQMGSPYYVIGSPLFTKATVHLENGEDLVVKAPDNSRRNVYVQGLKVDGRPYTKTYLPHDLLARGGVLEFDMGPKPSRWGTGADAAPPSITQGDEVPAPLGDATGKGRGTPSASGDAAVAALFDDDSGTEVSVPGSAPWIRYQFTGGQQVSFYTLTSGTRAEAEDPKAWVLEGSDDGAQWKVLDERDGETFQWRRQTRPFKIADPGAYAYYRIRVTGNGGAASTSLAEVELLNPRRADTSPLVVEVEGVVASAGQTVPVEVTVSNYARDAASGQITVTGPQGWSVQPASAEFGPVAPGESKTFTLQVAVPQGTAPGSFPVQVAVTSDHGSLTGKGLVTVVGDTIDFTPGTDAETPWLLDAGASQLNGEVYDGRARFTDGASTATYRFQVPADTSGGTLTLDIGNQFLVQTSPDGQTWRTILQETNNVRDLSNRGKHDFALDELRGTSRTLYLRIGDSQPQDGWGAWLARVTLTTKAAG</sequence>
<dbReference type="Pfam" id="PF10633">
    <property type="entry name" value="NPCBM_assoc"/>
    <property type="match status" value="1"/>
</dbReference>
<feature type="region of interest" description="Disordered" evidence="1">
    <location>
        <begin position="250"/>
        <end position="273"/>
    </location>
</feature>
<dbReference type="SUPFAM" id="SSF49785">
    <property type="entry name" value="Galactose-binding domain-like"/>
    <property type="match status" value="2"/>
</dbReference>
<evidence type="ECO:0000313" key="5">
    <source>
        <dbReference type="Proteomes" id="UP000284824"/>
    </source>
</evidence>
<dbReference type="InterPro" id="IPR000421">
    <property type="entry name" value="FA58C"/>
</dbReference>
<proteinExistence type="predicted"/>
<dbReference type="Pfam" id="PF07971">
    <property type="entry name" value="Glyco_hydro_92"/>
    <property type="match status" value="1"/>
</dbReference>
<keyword evidence="2" id="KW-0732">Signal</keyword>
<dbReference type="Gene3D" id="1.20.1610.10">
    <property type="entry name" value="alpha-1,2-mannosidases domains"/>
    <property type="match status" value="1"/>
</dbReference>